<dbReference type="InterPro" id="IPR031425">
    <property type="entry name" value="NPR1/NH1-interacting"/>
</dbReference>
<comment type="caution">
    <text evidence="5">The sequence shown here is derived from an EMBL/GenBank/DDBJ whole genome shotgun (WGS) entry which is preliminary data.</text>
</comment>
<evidence type="ECO:0000256" key="1">
    <source>
        <dbReference type="ARBA" id="ARBA00004123"/>
    </source>
</evidence>
<dbReference type="Gramene" id="Manes.05G011600.1.v8.1">
    <property type="protein sequence ID" value="Manes.05G011600.1.v8.1.CDS.1"/>
    <property type="gene ID" value="Manes.05G011600.v8.1"/>
</dbReference>
<sequence>MRHCILVRLESAMENEKVDRASVYNAEDDVDDLQEDQKVEKFFALIRCFQEARNNRRKDQVLEEEEKKKKKVRRLNDPQPSWVPSFEWEDFTEEIQFRKLPIFTRPHDQKEDKKLQEEDDGLDLNLRL</sequence>
<evidence type="ECO:0000256" key="2">
    <source>
        <dbReference type="ARBA" id="ARBA00009937"/>
    </source>
</evidence>
<dbReference type="GO" id="GO:0005634">
    <property type="term" value="C:nucleus"/>
    <property type="evidence" value="ECO:0007669"/>
    <property type="project" value="UniProtKB-SubCell"/>
</dbReference>
<protein>
    <recommendedName>
        <fullName evidence="7">Protein NIM1-INTERACTING 1</fullName>
    </recommendedName>
</protein>
<dbReference type="PANTHER" id="PTHR33669">
    <property type="entry name" value="PROTEIN NEGATIVE REGULATOR OF RESISTANCE"/>
    <property type="match status" value="1"/>
</dbReference>
<dbReference type="Pfam" id="PF15699">
    <property type="entry name" value="NPR1_interact"/>
    <property type="match status" value="1"/>
</dbReference>
<dbReference type="EMBL" id="CM004391">
    <property type="protein sequence ID" value="OAY48867.1"/>
    <property type="molecule type" value="Genomic_DNA"/>
</dbReference>
<feature type="region of interest" description="Disordered" evidence="4">
    <location>
        <begin position="55"/>
        <end position="77"/>
    </location>
</feature>
<comment type="similarity">
    <text evidence="2">Belongs to the NPR1-interactor family.</text>
</comment>
<evidence type="ECO:0000256" key="4">
    <source>
        <dbReference type="SAM" id="MobiDB-lite"/>
    </source>
</evidence>
<reference evidence="6" key="1">
    <citation type="journal article" date="2016" name="Nat. Biotechnol.">
        <title>Sequencing wild and cultivated cassava and related species reveals extensive interspecific hybridization and genetic diversity.</title>
        <authorList>
            <person name="Bredeson J.V."/>
            <person name="Lyons J.B."/>
            <person name="Prochnik S.E."/>
            <person name="Wu G.A."/>
            <person name="Ha C.M."/>
            <person name="Edsinger-Gonzales E."/>
            <person name="Grimwood J."/>
            <person name="Schmutz J."/>
            <person name="Rabbi I.Y."/>
            <person name="Egesi C."/>
            <person name="Nauluvula P."/>
            <person name="Lebot V."/>
            <person name="Ndunguru J."/>
            <person name="Mkamilo G."/>
            <person name="Bart R.S."/>
            <person name="Setter T.L."/>
            <person name="Gleadow R.M."/>
            <person name="Kulakow P."/>
            <person name="Ferguson M.E."/>
            <person name="Rounsley S."/>
            <person name="Rokhsar D.S."/>
        </authorList>
    </citation>
    <scope>NUCLEOTIDE SEQUENCE [LARGE SCALE GENOMIC DNA]</scope>
    <source>
        <strain evidence="6">cv. AM560-2</strain>
    </source>
</reference>
<evidence type="ECO:0000313" key="5">
    <source>
        <dbReference type="EMBL" id="OAY48867.1"/>
    </source>
</evidence>
<proteinExistence type="inferred from homology"/>
<dbReference type="Proteomes" id="UP000091857">
    <property type="component" value="Chromosome 5"/>
</dbReference>
<feature type="compositionally biased region" description="Basic and acidic residues" evidence="4">
    <location>
        <begin position="55"/>
        <end position="67"/>
    </location>
</feature>
<dbReference type="STRING" id="3983.A0A2C9VTP5"/>
<accession>A0A2C9VTP5</accession>
<feature type="region of interest" description="Disordered" evidence="4">
    <location>
        <begin position="108"/>
        <end position="128"/>
    </location>
</feature>
<keyword evidence="6" id="KW-1185">Reference proteome</keyword>
<dbReference type="PANTHER" id="PTHR33669:SF1">
    <property type="entry name" value="PROTEIN NIM1-INTERACTING 1"/>
    <property type="match status" value="1"/>
</dbReference>
<dbReference type="OrthoDB" id="1110691at2759"/>
<evidence type="ECO:0000313" key="6">
    <source>
        <dbReference type="Proteomes" id="UP000091857"/>
    </source>
</evidence>
<organism evidence="5 6">
    <name type="scientific">Manihot esculenta</name>
    <name type="common">Cassava</name>
    <name type="synonym">Jatropha manihot</name>
    <dbReference type="NCBI Taxonomy" id="3983"/>
    <lineage>
        <taxon>Eukaryota</taxon>
        <taxon>Viridiplantae</taxon>
        <taxon>Streptophyta</taxon>
        <taxon>Embryophyta</taxon>
        <taxon>Tracheophyta</taxon>
        <taxon>Spermatophyta</taxon>
        <taxon>Magnoliopsida</taxon>
        <taxon>eudicotyledons</taxon>
        <taxon>Gunneridae</taxon>
        <taxon>Pentapetalae</taxon>
        <taxon>rosids</taxon>
        <taxon>fabids</taxon>
        <taxon>Malpighiales</taxon>
        <taxon>Euphorbiaceae</taxon>
        <taxon>Crotonoideae</taxon>
        <taxon>Manihoteae</taxon>
        <taxon>Manihot</taxon>
    </lineage>
</organism>
<comment type="subcellular location">
    <subcellularLocation>
        <location evidence="1">Nucleus</location>
    </subcellularLocation>
</comment>
<evidence type="ECO:0008006" key="7">
    <source>
        <dbReference type="Google" id="ProtNLM"/>
    </source>
</evidence>
<gene>
    <name evidence="5" type="ORF">MANES_05G011600v8</name>
</gene>
<dbReference type="GO" id="GO:0010112">
    <property type="term" value="P:regulation of systemic acquired resistance"/>
    <property type="evidence" value="ECO:0007669"/>
    <property type="project" value="InterPro"/>
</dbReference>
<dbReference type="AlphaFoldDB" id="A0A2C9VTP5"/>
<keyword evidence="3" id="KW-0539">Nucleus</keyword>
<evidence type="ECO:0000256" key="3">
    <source>
        <dbReference type="ARBA" id="ARBA00023242"/>
    </source>
</evidence>
<name>A0A2C9VTP5_MANES</name>